<name>A0A4Y8S8J1_9SPHI</name>
<reference evidence="1 2" key="1">
    <citation type="journal article" date="2017" name="Int. J. Syst. Evol. Microbiol.">
        <title>Mucilaginibacterpsychrotolerans sp. nov., isolated from peatlands.</title>
        <authorList>
            <person name="Deng Y."/>
            <person name="Shen L."/>
            <person name="Xu B."/>
            <person name="Liu Y."/>
            <person name="Gu Z."/>
            <person name="Liu H."/>
            <person name="Zhou Y."/>
        </authorList>
    </citation>
    <scope>NUCLEOTIDE SEQUENCE [LARGE SCALE GENOMIC DNA]</scope>
    <source>
        <strain evidence="1 2">NH7-4</strain>
    </source>
</reference>
<dbReference type="OrthoDB" id="827255at2"/>
<accession>A0A4Y8S8J1</accession>
<sequence length="66" mass="7446">METLIVYPESKEQAMAVKAFLKSLKVSFEKEGNGPYNQAFVEKIKRGEKAAKEGKGVKVDLDNLWK</sequence>
<dbReference type="RefSeq" id="WP_133234315.1">
    <property type="nucleotide sequence ID" value="NZ_SOZE01000026.1"/>
</dbReference>
<dbReference type="Pfam" id="PF10884">
    <property type="entry name" value="DUF2683"/>
    <property type="match status" value="1"/>
</dbReference>
<protein>
    <submittedName>
        <fullName evidence="1">Uncharacterized protein</fullName>
    </submittedName>
</protein>
<comment type="caution">
    <text evidence="1">The sequence shown here is derived from an EMBL/GenBank/DDBJ whole genome shotgun (WGS) entry which is preliminary data.</text>
</comment>
<dbReference type="Proteomes" id="UP000297540">
    <property type="component" value="Unassembled WGS sequence"/>
</dbReference>
<organism evidence="1 2">
    <name type="scientific">Mucilaginibacter psychrotolerans</name>
    <dbReference type="NCBI Taxonomy" id="1524096"/>
    <lineage>
        <taxon>Bacteria</taxon>
        <taxon>Pseudomonadati</taxon>
        <taxon>Bacteroidota</taxon>
        <taxon>Sphingobacteriia</taxon>
        <taxon>Sphingobacteriales</taxon>
        <taxon>Sphingobacteriaceae</taxon>
        <taxon>Mucilaginibacter</taxon>
    </lineage>
</organism>
<keyword evidence="2" id="KW-1185">Reference proteome</keyword>
<evidence type="ECO:0000313" key="1">
    <source>
        <dbReference type="EMBL" id="TFF34807.1"/>
    </source>
</evidence>
<proteinExistence type="predicted"/>
<dbReference type="InterPro" id="IPR020271">
    <property type="entry name" value="Uncharacterised_MJ1172"/>
</dbReference>
<dbReference type="EMBL" id="SOZE01000026">
    <property type="protein sequence ID" value="TFF34807.1"/>
    <property type="molecule type" value="Genomic_DNA"/>
</dbReference>
<gene>
    <name evidence="1" type="ORF">E2R66_20710</name>
</gene>
<dbReference type="AlphaFoldDB" id="A0A4Y8S8J1"/>
<evidence type="ECO:0000313" key="2">
    <source>
        <dbReference type="Proteomes" id="UP000297540"/>
    </source>
</evidence>